<organism evidence="1 2">
    <name type="scientific">Larimichthys crocea</name>
    <name type="common">Large yellow croaker</name>
    <name type="synonym">Pseudosciaena crocea</name>
    <dbReference type="NCBI Taxonomy" id="215358"/>
    <lineage>
        <taxon>Eukaryota</taxon>
        <taxon>Metazoa</taxon>
        <taxon>Chordata</taxon>
        <taxon>Craniata</taxon>
        <taxon>Vertebrata</taxon>
        <taxon>Euteleostomi</taxon>
        <taxon>Actinopterygii</taxon>
        <taxon>Neopterygii</taxon>
        <taxon>Teleostei</taxon>
        <taxon>Neoteleostei</taxon>
        <taxon>Acanthomorphata</taxon>
        <taxon>Eupercaria</taxon>
        <taxon>Sciaenidae</taxon>
        <taxon>Larimichthys</taxon>
    </lineage>
</organism>
<dbReference type="Proteomes" id="UP000793456">
    <property type="component" value="Chromosome XII"/>
</dbReference>
<dbReference type="EMBL" id="CM011685">
    <property type="protein sequence ID" value="TMS12421.1"/>
    <property type="molecule type" value="Genomic_DNA"/>
</dbReference>
<proteinExistence type="predicted"/>
<comment type="caution">
    <text evidence="1">The sequence shown here is derived from an EMBL/GenBank/DDBJ whole genome shotgun (WGS) entry which is preliminary data.</text>
</comment>
<evidence type="ECO:0000313" key="2">
    <source>
        <dbReference type="Proteomes" id="UP000793456"/>
    </source>
</evidence>
<accession>A0ACD3R0D8</accession>
<reference evidence="1" key="1">
    <citation type="submission" date="2018-11" db="EMBL/GenBank/DDBJ databases">
        <title>The sequence and de novo assembly of Larimichthys crocea genome using PacBio and Hi-C technologies.</title>
        <authorList>
            <person name="Xu P."/>
            <person name="Chen B."/>
            <person name="Zhou Z."/>
            <person name="Ke Q."/>
            <person name="Wu Y."/>
            <person name="Bai H."/>
            <person name="Pu F."/>
        </authorList>
    </citation>
    <scope>NUCLEOTIDE SEQUENCE</scope>
    <source>
        <tissue evidence="1">Muscle</tissue>
    </source>
</reference>
<sequence>MGDKKRHKRVFINEVDTYSSKHVAKFLSTCAAGESSEEAEEEDTPASSHPEPAFQIVGSVSASNQDETHSFLHELYAAPTRDELLEHLLECDVVIYNISECATKQQVDEATWAIEALHAGMENFKSRKIFILLSTVMSWAMTKPQNPEETDVVLTEEEFRRRRPHPSFRNHHSLEKLVLKLGKVKKTKLTGYVVACGLQYGKGENLFQYFFKVSWLMQLPKVPLFGEGTNYIPTIHVYDLGGVLQNIIEHRPKSKYIVAVDDSKNTLEDIVKMISDTLGPENLDKVPSEEAIAMKAFKPEELEYLCINLRLDAFIIRDSFSLNWVSETGMVANMESIVEEYKDTRQLIPIRICLVGPPAVGKTTVAEKLCGHYQIHHIKIREVIEDKISQLKEIMNEADPAYVSEEVAVAAQKQLDNLNKNMEMNAGQLADHLLFEILKEKLNSKPVQEPRICSRMASSRLMSKQSSFSLMRTQRTMI</sequence>
<name>A0ACD3R0D8_LARCR</name>
<keyword evidence="2" id="KW-1185">Reference proteome</keyword>
<gene>
    <name evidence="1" type="ORF">E3U43_017379</name>
</gene>
<protein>
    <submittedName>
        <fullName evidence="1">Uncharacterized protein</fullName>
    </submittedName>
</protein>
<evidence type="ECO:0000313" key="1">
    <source>
        <dbReference type="EMBL" id="TMS12421.1"/>
    </source>
</evidence>